<reference evidence="3" key="2">
    <citation type="submission" date="2020-12" db="UniProtKB">
        <authorList>
            <consortium name="WormBaseParasite"/>
        </authorList>
    </citation>
    <scope>IDENTIFICATION</scope>
</reference>
<accession>A0A090MZ60</accession>
<reference evidence="1 2" key="1">
    <citation type="submission" date="2014-09" db="EMBL/GenBank/DDBJ databases">
        <authorList>
            <person name="Martin A.A."/>
        </authorList>
    </citation>
    <scope>NUCLEOTIDE SEQUENCE</scope>
    <source>
        <strain evidence="2">ED321</strain>
        <strain evidence="1">ED321 Heterogonic</strain>
    </source>
</reference>
<protein>
    <submittedName>
        <fullName evidence="1 3">Uncharacterized protein</fullName>
    </submittedName>
</protein>
<dbReference type="AlphaFoldDB" id="A0A090MZ60"/>
<evidence type="ECO:0000313" key="4">
    <source>
        <dbReference type="WormBase" id="SRAE_2000302600"/>
    </source>
</evidence>
<dbReference type="STRING" id="34506.A0A090MZ60"/>
<dbReference type="GeneID" id="36380739"/>
<dbReference type="WBParaSite" id="SRAE_2000302600.1">
    <property type="protein sequence ID" value="SRAE_2000302600.1"/>
    <property type="gene ID" value="WBGene00263246"/>
</dbReference>
<evidence type="ECO:0000313" key="3">
    <source>
        <dbReference type="WBParaSite" id="SRAE_2000302600.1"/>
    </source>
</evidence>
<dbReference type="WormBase" id="SRAE_2000302600">
    <property type="protein sequence ID" value="SRP11972"/>
    <property type="gene ID" value="WBGene00263246"/>
</dbReference>
<dbReference type="CTD" id="36380739"/>
<organism evidence="1">
    <name type="scientific">Strongyloides ratti</name>
    <name type="common">Parasitic roundworm</name>
    <dbReference type="NCBI Taxonomy" id="34506"/>
    <lineage>
        <taxon>Eukaryota</taxon>
        <taxon>Metazoa</taxon>
        <taxon>Ecdysozoa</taxon>
        <taxon>Nematoda</taxon>
        <taxon>Chromadorea</taxon>
        <taxon>Rhabditida</taxon>
        <taxon>Tylenchina</taxon>
        <taxon>Panagrolaimomorpha</taxon>
        <taxon>Strongyloidoidea</taxon>
        <taxon>Strongyloididae</taxon>
        <taxon>Strongyloides</taxon>
    </lineage>
</organism>
<proteinExistence type="predicted"/>
<sequence length="144" mass="17126">MQMKRNLFNLMIRMVDNTIKRNKKTFPDDTINISGLSIQPKSLFIWDCINLKDKKKSKIDKEKYLALTFTYPIKNDSFYYKDIQLQRPVNESFVSTRNRLNAKLMKLIKKVSKNNQDKETVIDSEVYFNPENQTIMDDVCLKIF</sequence>
<dbReference type="RefSeq" id="XP_024507569.1">
    <property type="nucleotide sequence ID" value="XM_024654171.1"/>
</dbReference>
<dbReference type="Proteomes" id="UP000035682">
    <property type="component" value="Unplaced"/>
</dbReference>
<evidence type="ECO:0000313" key="1">
    <source>
        <dbReference type="EMBL" id="CEF68369.1"/>
    </source>
</evidence>
<name>A0A090MZ60_STRRB</name>
<keyword evidence="2" id="KW-1185">Reference proteome</keyword>
<evidence type="ECO:0000313" key="2">
    <source>
        <dbReference type="Proteomes" id="UP000035682"/>
    </source>
</evidence>
<dbReference type="EMBL" id="LN609529">
    <property type="protein sequence ID" value="CEF68369.1"/>
    <property type="molecule type" value="Genomic_DNA"/>
</dbReference>
<gene>
    <name evidence="1 3 4" type="ORF">SRAE_2000302600</name>
</gene>